<dbReference type="Gene3D" id="3.90.550.10">
    <property type="entry name" value="Spore Coat Polysaccharide Biosynthesis Protein SpsA, Chain A"/>
    <property type="match status" value="1"/>
</dbReference>
<name>A0A5C1Y716_9MICO</name>
<evidence type="ECO:0000256" key="3">
    <source>
        <dbReference type="ARBA" id="ARBA00022679"/>
    </source>
</evidence>
<dbReference type="KEGG" id="lyk:FLP23_00600"/>
<evidence type="ECO:0000259" key="4">
    <source>
        <dbReference type="Pfam" id="PF00535"/>
    </source>
</evidence>
<dbReference type="PANTHER" id="PTHR43685:SF5">
    <property type="entry name" value="GLYCOSYLTRANSFERASE EPSE-RELATED"/>
    <property type="match status" value="1"/>
</dbReference>
<dbReference type="PANTHER" id="PTHR43685">
    <property type="entry name" value="GLYCOSYLTRANSFERASE"/>
    <property type="match status" value="1"/>
</dbReference>
<dbReference type="InterPro" id="IPR001173">
    <property type="entry name" value="Glyco_trans_2-like"/>
</dbReference>
<dbReference type="GO" id="GO:0016757">
    <property type="term" value="F:glycosyltransferase activity"/>
    <property type="evidence" value="ECO:0007669"/>
    <property type="project" value="UniProtKB-KW"/>
</dbReference>
<accession>A0A5C1Y716</accession>
<dbReference type="CDD" id="cd00761">
    <property type="entry name" value="Glyco_tranf_GTA_type"/>
    <property type="match status" value="1"/>
</dbReference>
<dbReference type="SUPFAM" id="SSF53448">
    <property type="entry name" value="Nucleotide-diphospho-sugar transferases"/>
    <property type="match status" value="1"/>
</dbReference>
<evidence type="ECO:0000313" key="5">
    <source>
        <dbReference type="EMBL" id="QEO08657.1"/>
    </source>
</evidence>
<evidence type="ECO:0000256" key="1">
    <source>
        <dbReference type="ARBA" id="ARBA00006739"/>
    </source>
</evidence>
<dbReference type="EMBL" id="CP043504">
    <property type="protein sequence ID" value="QEO08657.1"/>
    <property type="molecule type" value="Genomic_DNA"/>
</dbReference>
<sequence length="345" mass="38625">MRRSLARLRHTRQLPELGGFAAPSTPVPAISIIMATYNRSNVLVHAIESVRAQTVDDWELLVVGDACTDDTEEVVASFRDPRIRFVNLPVNMGDQSGPNSVGIRLARGRRIAWLNHDDLWFPDHLAQLVDESVSSGADVVIARMFRVRELRRSEGAWEGRVELPDLGEEFVLCGGVAYQASSWLMDARLARRLRDWKPAARLRYVSSQEYLYRAWSAGATIRIAPLRSLVIIPSIVGGSAYLSRRDDEQRLLQDVVASGDRDVLEALGESDPPPGDFHPSRVISIADRQWTPIRRWMRAHSYGIFRRTAAIVTRLGLAPWEYAALLAGVPRGGTNSILRERRGLS</sequence>
<evidence type="ECO:0000313" key="6">
    <source>
        <dbReference type="Proteomes" id="UP000322159"/>
    </source>
</evidence>
<feature type="domain" description="Glycosyltransferase 2-like" evidence="4">
    <location>
        <begin position="31"/>
        <end position="147"/>
    </location>
</feature>
<proteinExistence type="inferred from homology"/>
<dbReference type="InterPro" id="IPR050834">
    <property type="entry name" value="Glycosyltransf_2"/>
</dbReference>
<evidence type="ECO:0000256" key="2">
    <source>
        <dbReference type="ARBA" id="ARBA00022676"/>
    </source>
</evidence>
<dbReference type="Proteomes" id="UP000322159">
    <property type="component" value="Chromosome"/>
</dbReference>
<dbReference type="OrthoDB" id="2676521at2"/>
<keyword evidence="3 5" id="KW-0808">Transferase</keyword>
<organism evidence="5 6">
    <name type="scientific">Protaetiibacter larvae</name>
    <dbReference type="NCBI Taxonomy" id="2592654"/>
    <lineage>
        <taxon>Bacteria</taxon>
        <taxon>Bacillati</taxon>
        <taxon>Actinomycetota</taxon>
        <taxon>Actinomycetes</taxon>
        <taxon>Micrococcales</taxon>
        <taxon>Microbacteriaceae</taxon>
        <taxon>Protaetiibacter</taxon>
    </lineage>
</organism>
<gene>
    <name evidence="5" type="ORF">FLP23_00600</name>
</gene>
<dbReference type="RefSeq" id="WP_149324090.1">
    <property type="nucleotide sequence ID" value="NZ_CP043504.1"/>
</dbReference>
<protein>
    <submittedName>
        <fullName evidence="5">Glycosyltransferase family 2 protein</fullName>
    </submittedName>
</protein>
<keyword evidence="2" id="KW-0328">Glycosyltransferase</keyword>
<dbReference type="AlphaFoldDB" id="A0A5C1Y716"/>
<reference evidence="5 6" key="1">
    <citation type="submission" date="2019-09" db="EMBL/GenBank/DDBJ databases">
        <title>Genome sequencing of strain KACC 19322.</title>
        <authorList>
            <person name="Heo J."/>
            <person name="Kim S.-J."/>
            <person name="Kim J.-S."/>
            <person name="Hong S.-B."/>
            <person name="Kwon S.-W."/>
        </authorList>
    </citation>
    <scope>NUCLEOTIDE SEQUENCE [LARGE SCALE GENOMIC DNA]</scope>
    <source>
        <strain evidence="5 6">KACC 19322</strain>
    </source>
</reference>
<comment type="similarity">
    <text evidence="1">Belongs to the glycosyltransferase 2 family.</text>
</comment>
<dbReference type="InterPro" id="IPR029044">
    <property type="entry name" value="Nucleotide-diphossugar_trans"/>
</dbReference>
<keyword evidence="6" id="KW-1185">Reference proteome</keyword>
<dbReference type="Pfam" id="PF00535">
    <property type="entry name" value="Glycos_transf_2"/>
    <property type="match status" value="1"/>
</dbReference>